<dbReference type="EMBL" id="UGIF01000004">
    <property type="protein sequence ID" value="STQ33009.1"/>
    <property type="molecule type" value="Genomic_DNA"/>
</dbReference>
<feature type="signal peptide" evidence="1">
    <location>
        <begin position="1"/>
        <end position="26"/>
    </location>
</feature>
<evidence type="ECO:0000256" key="1">
    <source>
        <dbReference type="SAM" id="SignalP"/>
    </source>
</evidence>
<evidence type="ECO:0000313" key="2">
    <source>
        <dbReference type="EMBL" id="STQ33009.1"/>
    </source>
</evidence>
<keyword evidence="1" id="KW-0732">Signal</keyword>
<dbReference type="Proteomes" id="UP000254070">
    <property type="component" value="Unassembled WGS sequence"/>
</dbReference>
<name>A0A377MSF8_9ENTE</name>
<organism evidence="2 3">
    <name type="scientific">Enterococcus durans</name>
    <dbReference type="NCBI Taxonomy" id="53345"/>
    <lineage>
        <taxon>Bacteria</taxon>
        <taxon>Bacillati</taxon>
        <taxon>Bacillota</taxon>
        <taxon>Bacilli</taxon>
        <taxon>Lactobacillales</taxon>
        <taxon>Enterococcaceae</taxon>
        <taxon>Enterococcus</taxon>
    </lineage>
</organism>
<accession>A0A377MSF8</accession>
<dbReference type="RefSeq" id="WP_002339181.1">
    <property type="nucleotide sequence ID" value="NZ_UGIF01000004.1"/>
</dbReference>
<sequence>MKKTIKVFVMLALATTIIFSSNSINIGSVNLGTEEVSAATKYHAGVTKIVQRNWHVQRIYISKSTLRKAGNGLSVGGIWVPKFAYAAIIQTAGYALSNAPGGIWVDYDRLLSGFGGGFGAPHWQ</sequence>
<protein>
    <submittedName>
        <fullName evidence="2">Uncharacterized protein</fullName>
    </submittedName>
</protein>
<reference evidence="2 3" key="1">
    <citation type="submission" date="2018-06" db="EMBL/GenBank/DDBJ databases">
        <authorList>
            <consortium name="Pathogen Informatics"/>
            <person name="Doyle S."/>
        </authorList>
    </citation>
    <scope>NUCLEOTIDE SEQUENCE [LARGE SCALE GENOMIC DNA]</scope>
    <source>
        <strain evidence="2 3">NCTC8129</strain>
    </source>
</reference>
<gene>
    <name evidence="2" type="ORF">NCTC8129_03219</name>
</gene>
<dbReference type="AlphaFoldDB" id="A0A377MSF8"/>
<feature type="chain" id="PRO_5038686291" evidence="1">
    <location>
        <begin position="27"/>
        <end position="124"/>
    </location>
</feature>
<proteinExistence type="predicted"/>
<evidence type="ECO:0000313" key="3">
    <source>
        <dbReference type="Proteomes" id="UP000254070"/>
    </source>
</evidence>